<proteinExistence type="inferred from homology"/>
<evidence type="ECO:0000256" key="3">
    <source>
        <dbReference type="ARBA" id="ARBA00022679"/>
    </source>
</evidence>
<sequence length="494" mass="53701">MARQPRRPINYFPGGLVGGIYQPLTQDGIERIHAATMQVYEQAGIQVNSERALRAFQAAGADVDFKRHLVKASESWIKDKIKTAPAKITLYGREERHNLELDGFKVYIGTGGTAVNVLDIDTGARRPSTLTDVQMAARLVDALDNIHFYVISCLPTELAKQDIDVNRFYAAIRNTGKHVMGGVYTPAGVKNVAKYAAMIAGSREALLKKPFISFITCIMSPLVMDKDYTELMIAAIETGLPLATPTAPMAGSTAPGTLAGTLVQMNAEALSGVLLTQILNPGHPVLYSCVPTTTDLRTGAFCFGSVEMGLMNAACAQLSRFYHLPNYTTAGVTEAKIPDAQSGYESMANIMLAALAGSNYIHDAAGLVESGLSIAFEQYVMDDDIIGMAMRAVKGIEVNDDTLAVAVINEVGPAGNYLANDHTTMHMKPEFFYNKAADRNSRSRWEMNGSLDARERARRMAKEILATHKPLCIDNKAEKEILATVPGMQQNWLD</sequence>
<reference evidence="5 6" key="1">
    <citation type="submission" date="2019-02" db="EMBL/GenBank/DDBJ databases">
        <title>Closed genome of Sporomusa termitida DSM 4440.</title>
        <authorList>
            <person name="Poehlein A."/>
            <person name="Daniel R."/>
        </authorList>
    </citation>
    <scope>NUCLEOTIDE SEQUENCE [LARGE SCALE GENOMIC DNA]</scope>
    <source>
        <strain evidence="5 6">DSM 4440</strain>
    </source>
</reference>
<dbReference type="InterPro" id="IPR038601">
    <property type="entry name" value="MttB-like_sf"/>
</dbReference>
<dbReference type="PIRSF" id="PIRSF037567">
    <property type="entry name" value="MTTB_MeTrfase"/>
    <property type="match status" value="1"/>
</dbReference>
<evidence type="ECO:0000256" key="4">
    <source>
        <dbReference type="PIRNR" id="PIRNR037567"/>
    </source>
</evidence>
<dbReference type="InterPro" id="IPR010426">
    <property type="entry name" value="MTTB_MeTrfase"/>
</dbReference>
<accession>A0A517DQU8</accession>
<evidence type="ECO:0000256" key="1">
    <source>
        <dbReference type="ARBA" id="ARBA00007137"/>
    </source>
</evidence>
<dbReference type="Pfam" id="PF06253">
    <property type="entry name" value="MTTB"/>
    <property type="match status" value="1"/>
</dbReference>
<keyword evidence="2 5" id="KW-0489">Methyltransferase</keyword>
<comment type="similarity">
    <text evidence="1 4">Belongs to the trimethylamine methyltransferase family.</text>
</comment>
<dbReference type="KEGG" id="sted:SPTER_09870"/>
<dbReference type="GO" id="GO:0032259">
    <property type="term" value="P:methylation"/>
    <property type="evidence" value="ECO:0007669"/>
    <property type="project" value="UniProtKB-KW"/>
</dbReference>
<evidence type="ECO:0000256" key="2">
    <source>
        <dbReference type="ARBA" id="ARBA00022603"/>
    </source>
</evidence>
<dbReference type="Proteomes" id="UP000320776">
    <property type="component" value="Chromosome"/>
</dbReference>
<name>A0A517DQU8_9FIRM</name>
<gene>
    <name evidence="5" type="primary">mtgB_4</name>
    <name evidence="5" type="ORF">SPTER_09870</name>
</gene>
<evidence type="ECO:0000313" key="5">
    <source>
        <dbReference type="EMBL" id="QDR79697.1"/>
    </source>
</evidence>
<dbReference type="Gene3D" id="3.20.20.480">
    <property type="entry name" value="Trimethylamine methyltransferase-like"/>
    <property type="match status" value="1"/>
</dbReference>
<keyword evidence="6" id="KW-1185">Reference proteome</keyword>
<protein>
    <recommendedName>
        <fullName evidence="4">Methyltransferase</fullName>
        <ecNumber evidence="4">2.1.1.-</ecNumber>
    </recommendedName>
</protein>
<dbReference type="OrthoDB" id="5418352at2"/>
<organism evidence="5 6">
    <name type="scientific">Sporomusa termitida</name>
    <dbReference type="NCBI Taxonomy" id="2377"/>
    <lineage>
        <taxon>Bacteria</taxon>
        <taxon>Bacillati</taxon>
        <taxon>Bacillota</taxon>
        <taxon>Negativicutes</taxon>
        <taxon>Selenomonadales</taxon>
        <taxon>Sporomusaceae</taxon>
        <taxon>Sporomusa</taxon>
    </lineage>
</organism>
<dbReference type="AlphaFoldDB" id="A0A517DQU8"/>
<keyword evidence="3 4" id="KW-0808">Transferase</keyword>
<dbReference type="GO" id="GO:0015948">
    <property type="term" value="P:methanogenesis"/>
    <property type="evidence" value="ECO:0007669"/>
    <property type="project" value="UniProtKB-UniRule"/>
</dbReference>
<dbReference type="GO" id="GO:0008168">
    <property type="term" value="F:methyltransferase activity"/>
    <property type="evidence" value="ECO:0007669"/>
    <property type="project" value="UniProtKB-KW"/>
</dbReference>
<dbReference type="RefSeq" id="WP_144349302.1">
    <property type="nucleotide sequence ID" value="NZ_CP036259.1"/>
</dbReference>
<dbReference type="EMBL" id="CP036259">
    <property type="protein sequence ID" value="QDR79697.1"/>
    <property type="molecule type" value="Genomic_DNA"/>
</dbReference>
<evidence type="ECO:0000313" key="6">
    <source>
        <dbReference type="Proteomes" id="UP000320776"/>
    </source>
</evidence>
<dbReference type="EC" id="2.1.1.-" evidence="4"/>